<evidence type="ECO:0000256" key="2">
    <source>
        <dbReference type="ARBA" id="ARBA00022679"/>
    </source>
</evidence>
<dbReference type="Gene3D" id="3.40.1080.10">
    <property type="entry name" value="Glutaconate Coenzyme A-transferase"/>
    <property type="match status" value="1"/>
</dbReference>
<dbReference type="NCBIfam" id="TIGR02429">
    <property type="entry name" value="pcaI_scoA_fam"/>
    <property type="match status" value="1"/>
</dbReference>
<dbReference type="InterPro" id="IPR012792">
    <property type="entry name" value="3-oxoacid_CoA-transf_A"/>
</dbReference>
<dbReference type="PANTHER" id="PTHR13707">
    <property type="entry name" value="KETOACID-COENZYME A TRANSFERASE"/>
    <property type="match status" value="1"/>
</dbReference>
<proteinExistence type="inferred from homology"/>
<dbReference type="RefSeq" id="WP_379734108.1">
    <property type="nucleotide sequence ID" value="NZ_JBHRVV010000001.1"/>
</dbReference>
<dbReference type="SMART" id="SM00882">
    <property type="entry name" value="CoA_trans"/>
    <property type="match status" value="1"/>
</dbReference>
<keyword evidence="4" id="KW-1185">Reference proteome</keyword>
<dbReference type="InterPro" id="IPR004165">
    <property type="entry name" value="CoA_trans_fam_I"/>
</dbReference>
<sequence>MKTVALEQAVELIPDGASVMVGGFMGVGTPERVMDELVRQGRRGLTVIGNDTARPGRGIGKLVTSGVASRAIVSHIGLNPETQQKMIAGELEVELVPQGTLIERIRAGGFGLGGFLTPTGVGTLAEEGKRKIEVDGAPFLLEPALKADFALVEAFLADYYGNLTYALTARNFNPVIAMSARTVIVDAAHIVPVGMISPDHVVTPAVLVDYLVAH</sequence>
<dbReference type="Pfam" id="PF01144">
    <property type="entry name" value="CoA_trans"/>
    <property type="match status" value="1"/>
</dbReference>
<evidence type="ECO:0000313" key="3">
    <source>
        <dbReference type="EMBL" id="MFC3457759.1"/>
    </source>
</evidence>
<comment type="caution">
    <text evidence="3">The sequence shown here is derived from an EMBL/GenBank/DDBJ whole genome shotgun (WGS) entry which is preliminary data.</text>
</comment>
<comment type="similarity">
    <text evidence="1">Belongs to the 3-oxoacid CoA-transferase subunit A family.</text>
</comment>
<organism evidence="3 4">
    <name type="scientific">Massilia haematophila</name>
    <dbReference type="NCBI Taxonomy" id="457923"/>
    <lineage>
        <taxon>Bacteria</taxon>
        <taxon>Pseudomonadati</taxon>
        <taxon>Pseudomonadota</taxon>
        <taxon>Betaproteobacteria</taxon>
        <taxon>Burkholderiales</taxon>
        <taxon>Oxalobacteraceae</taxon>
        <taxon>Telluria group</taxon>
        <taxon>Massilia</taxon>
    </lineage>
</organism>
<dbReference type="Proteomes" id="UP001595665">
    <property type="component" value="Unassembled WGS sequence"/>
</dbReference>
<name>A0ABV7PF10_9BURK</name>
<dbReference type="InterPro" id="IPR037171">
    <property type="entry name" value="NagB/RpiA_transferase-like"/>
</dbReference>
<evidence type="ECO:0000256" key="1">
    <source>
        <dbReference type="ARBA" id="ARBA00005612"/>
    </source>
</evidence>
<reference evidence="4" key="1">
    <citation type="journal article" date="2019" name="Int. J. Syst. Evol. Microbiol.">
        <title>The Global Catalogue of Microorganisms (GCM) 10K type strain sequencing project: providing services to taxonomists for standard genome sequencing and annotation.</title>
        <authorList>
            <consortium name="The Broad Institute Genomics Platform"/>
            <consortium name="The Broad Institute Genome Sequencing Center for Infectious Disease"/>
            <person name="Wu L."/>
            <person name="Ma J."/>
        </authorList>
    </citation>
    <scope>NUCLEOTIDE SEQUENCE [LARGE SCALE GENOMIC DNA]</scope>
    <source>
        <strain evidence="4">CCM 7480</strain>
    </source>
</reference>
<dbReference type="PROSITE" id="PS01273">
    <property type="entry name" value="COA_TRANSF_1"/>
    <property type="match status" value="1"/>
</dbReference>
<protein>
    <submittedName>
        <fullName evidence="3">3-oxoacid CoA-transferase subunit A</fullName>
    </submittedName>
</protein>
<keyword evidence="2" id="KW-0808">Transferase</keyword>
<accession>A0ABV7PF10</accession>
<evidence type="ECO:0000313" key="4">
    <source>
        <dbReference type="Proteomes" id="UP001595665"/>
    </source>
</evidence>
<dbReference type="SUPFAM" id="SSF100950">
    <property type="entry name" value="NagB/RpiA/CoA transferase-like"/>
    <property type="match status" value="1"/>
</dbReference>
<dbReference type="InterPro" id="IPR004163">
    <property type="entry name" value="CoA_transf_BS"/>
</dbReference>
<dbReference type="EMBL" id="JBHRVV010000001">
    <property type="protein sequence ID" value="MFC3457759.1"/>
    <property type="molecule type" value="Genomic_DNA"/>
</dbReference>
<dbReference type="PANTHER" id="PTHR13707:SF60">
    <property type="entry name" value="ACETATE COA-TRANSFERASE SUBUNIT ALPHA"/>
    <property type="match status" value="1"/>
</dbReference>
<gene>
    <name evidence="3" type="ORF">ACFOPH_05815</name>
</gene>